<gene>
    <name evidence="2" type="ORF">PYCCODRAFT_1428625</name>
</gene>
<reference evidence="2 3" key="1">
    <citation type="journal article" date="2015" name="Biotechnol. Biofuels">
        <title>Enhanced degradation of softwood versus hardwood by the white-rot fungus Pycnoporus coccineus.</title>
        <authorList>
            <person name="Couturier M."/>
            <person name="Navarro D."/>
            <person name="Chevret D."/>
            <person name="Henrissat B."/>
            <person name="Piumi F."/>
            <person name="Ruiz-Duenas F.J."/>
            <person name="Martinez A.T."/>
            <person name="Grigoriev I.V."/>
            <person name="Riley R."/>
            <person name="Lipzen A."/>
            <person name="Berrin J.G."/>
            <person name="Master E.R."/>
            <person name="Rosso M.N."/>
        </authorList>
    </citation>
    <scope>NUCLEOTIDE SEQUENCE [LARGE SCALE GENOMIC DNA]</scope>
    <source>
        <strain evidence="2 3">BRFM310</strain>
    </source>
</reference>
<feature type="compositionally biased region" description="Polar residues" evidence="1">
    <location>
        <begin position="264"/>
        <end position="278"/>
    </location>
</feature>
<feature type="compositionally biased region" description="Polar residues" evidence="1">
    <location>
        <begin position="243"/>
        <end position="256"/>
    </location>
</feature>
<organism evidence="2 3">
    <name type="scientific">Trametes coccinea (strain BRFM310)</name>
    <name type="common">Pycnoporus coccineus</name>
    <dbReference type="NCBI Taxonomy" id="1353009"/>
    <lineage>
        <taxon>Eukaryota</taxon>
        <taxon>Fungi</taxon>
        <taxon>Dikarya</taxon>
        <taxon>Basidiomycota</taxon>
        <taxon>Agaricomycotina</taxon>
        <taxon>Agaricomycetes</taxon>
        <taxon>Polyporales</taxon>
        <taxon>Polyporaceae</taxon>
        <taxon>Trametes</taxon>
    </lineage>
</organism>
<dbReference type="AlphaFoldDB" id="A0A1Y2IA15"/>
<protein>
    <submittedName>
        <fullName evidence="2">Uncharacterized protein</fullName>
    </submittedName>
</protein>
<feature type="compositionally biased region" description="Basic and acidic residues" evidence="1">
    <location>
        <begin position="169"/>
        <end position="188"/>
    </location>
</feature>
<name>A0A1Y2IA15_TRAC3</name>
<feature type="region of interest" description="Disordered" evidence="1">
    <location>
        <begin position="677"/>
        <end position="755"/>
    </location>
</feature>
<dbReference type="EMBL" id="KZ084155">
    <property type="protein sequence ID" value="OSC97220.1"/>
    <property type="molecule type" value="Genomic_DNA"/>
</dbReference>
<dbReference type="STRING" id="1353009.A0A1Y2IA15"/>
<sequence length="755" mass="82537">MSSPISQFQQASEQPVPTVARTYAQVAASPPGSPRRYLNETALMQQSSTLVDHTAGNGRVLPLPPSPFANVVADGTSGQDASPSNPPSMGSVNGTGSSMQTSEFQTGSMPVMKNTGPSNDPLTQEQAKTTDLARRFKKRPRRHSPQSSQSSTSIPSTPSSGRNAAKQPELAKHTGRYDGRLMPTHDARSGQLDRVVSSDRMEVEGSFTLDTHEPWKTRHEDQSPHHAPYQGNEPAWNHPAFNGQRSRNAQDASSQLAHFELTGGDTSADNGRLGQSSRATHHPASRQLYTNELQTQAHAPQDAFHAHGVPPLLMSPVRTIEMPRPLRPLTAHQYDWTPSTPRLAPRTVTRPPTPFVLSQPLPSRPIMAAQPLVLEEEEQQSTWQPDHYLRLTNRVSTSPAGSALRPSSLTMSYTFTPPPPGGFPSMSFWDRDSLVHDLPQLRVDAIDKPGCDAVLIQIWNINRPRQNKIAELRTALTNAIRSGTGADNFHLFAPEPQWAAPGVPATDPATWIGLNISPDARAHLIAIGVWSSTPITFFVYPCQRVIPRFLFMLNGFTGNHNNDVSKAIATAFKSNASRAHLELMFAGNALYAELSTDDAMKVFLKTVRISMQPLMSGNFVTAVYCNPPTEDTHRWRAWRQTLTTLDYSTPFCGTGCHGADHLTHLCPYPKVPGWNAPAAKDRGRGSDSRYPPSQPGPLLTTMPPPTDLLSMAGEDGIGRQRGGHARGGGRGTAKRGGRQDRGRFLPYPSIYDNMQ</sequence>
<feature type="compositionally biased region" description="Low complexity" evidence="1">
    <location>
        <begin position="145"/>
        <end position="160"/>
    </location>
</feature>
<evidence type="ECO:0000313" key="2">
    <source>
        <dbReference type="EMBL" id="OSC97220.1"/>
    </source>
</evidence>
<feature type="region of interest" description="Disordered" evidence="1">
    <location>
        <begin position="43"/>
        <end position="283"/>
    </location>
</feature>
<dbReference type="OrthoDB" id="2758679at2759"/>
<feature type="compositionally biased region" description="Polar residues" evidence="1">
    <location>
        <begin position="76"/>
        <end position="108"/>
    </location>
</feature>
<accession>A0A1Y2IA15</accession>
<feature type="compositionally biased region" description="Polar residues" evidence="1">
    <location>
        <begin position="115"/>
        <end position="129"/>
    </location>
</feature>
<evidence type="ECO:0000313" key="3">
    <source>
        <dbReference type="Proteomes" id="UP000193067"/>
    </source>
</evidence>
<dbReference type="Proteomes" id="UP000193067">
    <property type="component" value="Unassembled WGS sequence"/>
</dbReference>
<keyword evidence="3" id="KW-1185">Reference proteome</keyword>
<feature type="compositionally biased region" description="Basic and acidic residues" evidence="1">
    <location>
        <begin position="210"/>
        <end position="224"/>
    </location>
</feature>
<feature type="compositionally biased region" description="Basic residues" evidence="1">
    <location>
        <begin position="135"/>
        <end position="144"/>
    </location>
</feature>
<evidence type="ECO:0000256" key="1">
    <source>
        <dbReference type="SAM" id="MobiDB-lite"/>
    </source>
</evidence>
<proteinExistence type="predicted"/>